<dbReference type="PANTHER" id="PTHR32182">
    <property type="entry name" value="DNA REPLICATION AND REPAIR PROTEIN RECF"/>
    <property type="match status" value="1"/>
</dbReference>
<dbReference type="Pfam" id="PF02463">
    <property type="entry name" value="SMC_N"/>
    <property type="match status" value="1"/>
</dbReference>
<evidence type="ECO:0000256" key="1">
    <source>
        <dbReference type="ARBA" id="ARBA00004496"/>
    </source>
</evidence>
<keyword evidence="8 12" id="KW-0067">ATP-binding</keyword>
<dbReference type="HAMAP" id="MF_00365">
    <property type="entry name" value="RecF"/>
    <property type="match status" value="1"/>
</dbReference>
<keyword evidence="7 12" id="KW-0227">DNA damage</keyword>
<dbReference type="InterPro" id="IPR027417">
    <property type="entry name" value="P-loop_NTPase"/>
</dbReference>
<dbReference type="NCBIfam" id="TIGR00611">
    <property type="entry name" value="recf"/>
    <property type="match status" value="1"/>
</dbReference>
<evidence type="ECO:0000256" key="11">
    <source>
        <dbReference type="ARBA" id="ARBA00023236"/>
    </source>
</evidence>
<dbReference type="PROSITE" id="PS00618">
    <property type="entry name" value="RECF_2"/>
    <property type="match status" value="1"/>
</dbReference>
<dbReference type="PANTHER" id="PTHR32182:SF0">
    <property type="entry name" value="DNA REPLICATION AND REPAIR PROTEIN RECF"/>
    <property type="match status" value="1"/>
</dbReference>
<evidence type="ECO:0000256" key="12">
    <source>
        <dbReference type="HAMAP-Rule" id="MF_00365"/>
    </source>
</evidence>
<evidence type="ECO:0000259" key="14">
    <source>
        <dbReference type="Pfam" id="PF02463"/>
    </source>
</evidence>
<dbReference type="Gene3D" id="1.20.1050.90">
    <property type="entry name" value="RecF/RecN/SMC, N-terminal domain"/>
    <property type="match status" value="1"/>
</dbReference>
<protein>
    <recommendedName>
        <fullName evidence="3 12">DNA replication and repair protein RecF</fullName>
    </recommendedName>
</protein>
<comment type="caution">
    <text evidence="15">The sequence shown here is derived from an EMBL/GenBank/DDBJ whole genome shotgun (WGS) entry which is preliminary data.</text>
</comment>
<dbReference type="GO" id="GO:0006302">
    <property type="term" value="P:double-strand break repair"/>
    <property type="evidence" value="ECO:0007669"/>
    <property type="project" value="TreeGrafter"/>
</dbReference>
<keyword evidence="16" id="KW-1185">Reference proteome</keyword>
<keyword evidence="11 12" id="KW-0742">SOS response</keyword>
<organism evidence="15 16">
    <name type="scientific">Sulfoacidibacillus ferrooxidans</name>
    <dbReference type="NCBI Taxonomy" id="2005001"/>
    <lineage>
        <taxon>Bacteria</taxon>
        <taxon>Bacillati</taxon>
        <taxon>Bacillota</taxon>
        <taxon>Bacilli</taxon>
        <taxon>Bacillales</taxon>
        <taxon>Alicyclobacillaceae</taxon>
        <taxon>Sulfoacidibacillus</taxon>
    </lineage>
</organism>
<dbReference type="InterPro" id="IPR042174">
    <property type="entry name" value="RecF_2"/>
</dbReference>
<evidence type="ECO:0000256" key="10">
    <source>
        <dbReference type="ARBA" id="ARBA00023204"/>
    </source>
</evidence>
<dbReference type="GO" id="GO:0009432">
    <property type="term" value="P:SOS response"/>
    <property type="evidence" value="ECO:0007669"/>
    <property type="project" value="UniProtKB-UniRule"/>
</dbReference>
<sequence>MNIERIDLQNFRSYSYTNLTFSPNLNILLGQNAVGKTTILEAISMFSYGRSVRAKQEKELIQFGQEQSQLRILFNQRGKHVDMAMKIMQKGKQIKVNGVPKKNLSEFLGQLHVILFSPDDLYMIKLGPEERRKFLNLNMGQFINGFVDQLRRYNQLLLQRNSLLRMRQLGPLSVWDEQLSEAGAVVLYARKLFVEIIAKRTTNIYEQLSSQSECLQMTYKTSTKGATEAEYRESLYRQLQQSATSDIEKGYTTVGPHRDDLTFHIDDRVAARFASQGQIRTIILALKFALFDYIVEKTQELPVILLDDVFSELDVLRQEHLLTRLQGAQTILTTTYWGNKKELGIPVKVFNIAHGILSVEE</sequence>
<evidence type="ECO:0000256" key="8">
    <source>
        <dbReference type="ARBA" id="ARBA00022840"/>
    </source>
</evidence>
<evidence type="ECO:0000256" key="9">
    <source>
        <dbReference type="ARBA" id="ARBA00023125"/>
    </source>
</evidence>
<evidence type="ECO:0000256" key="7">
    <source>
        <dbReference type="ARBA" id="ARBA00022763"/>
    </source>
</evidence>
<keyword evidence="9 12" id="KW-0238">DNA-binding</keyword>
<dbReference type="GO" id="GO:0006260">
    <property type="term" value="P:DNA replication"/>
    <property type="evidence" value="ECO:0007669"/>
    <property type="project" value="UniProtKB-UniRule"/>
</dbReference>
<dbReference type="EMBL" id="JALBUF010000004">
    <property type="protein sequence ID" value="MCI0183275.1"/>
    <property type="molecule type" value="Genomic_DNA"/>
</dbReference>
<dbReference type="GO" id="GO:0003697">
    <property type="term" value="F:single-stranded DNA binding"/>
    <property type="evidence" value="ECO:0007669"/>
    <property type="project" value="UniProtKB-UniRule"/>
</dbReference>
<evidence type="ECO:0000256" key="6">
    <source>
        <dbReference type="ARBA" id="ARBA00022741"/>
    </source>
</evidence>
<dbReference type="Gene3D" id="3.40.50.300">
    <property type="entry name" value="P-loop containing nucleotide triphosphate hydrolases"/>
    <property type="match status" value="1"/>
</dbReference>
<evidence type="ECO:0000313" key="16">
    <source>
        <dbReference type="Proteomes" id="UP001139263"/>
    </source>
</evidence>
<dbReference type="InterPro" id="IPR001238">
    <property type="entry name" value="DNA-binding_RecF"/>
</dbReference>
<feature type="binding site" evidence="12">
    <location>
        <begin position="30"/>
        <end position="37"/>
    </location>
    <ligand>
        <name>ATP</name>
        <dbReference type="ChEBI" id="CHEBI:30616"/>
    </ligand>
</feature>
<name>A0A9X1V9P0_9BACL</name>
<evidence type="ECO:0000256" key="2">
    <source>
        <dbReference type="ARBA" id="ARBA00008016"/>
    </source>
</evidence>
<keyword evidence="4 12" id="KW-0963">Cytoplasm</keyword>
<dbReference type="GO" id="GO:0005524">
    <property type="term" value="F:ATP binding"/>
    <property type="evidence" value="ECO:0007669"/>
    <property type="project" value="UniProtKB-UniRule"/>
</dbReference>
<evidence type="ECO:0000313" key="15">
    <source>
        <dbReference type="EMBL" id="MCI0183275.1"/>
    </source>
</evidence>
<proteinExistence type="inferred from homology"/>
<keyword evidence="10 12" id="KW-0234">DNA repair</keyword>
<evidence type="ECO:0000256" key="4">
    <source>
        <dbReference type="ARBA" id="ARBA00022490"/>
    </source>
</evidence>
<accession>A0A9X1V9P0</accession>
<reference evidence="15" key="1">
    <citation type="submission" date="2022-03" db="EMBL/GenBank/DDBJ databases">
        <title>Draft Genome Sequence of Firmicute Strain S0AB, a Heterotrophic Iron/Sulfur-Oxidizing Extreme Acidophile.</title>
        <authorList>
            <person name="Vergara E."/>
            <person name="Pakostova E."/>
            <person name="Johnson D.B."/>
            <person name="Holmes D.S."/>
        </authorList>
    </citation>
    <scope>NUCLEOTIDE SEQUENCE</scope>
    <source>
        <strain evidence="15">S0AB</strain>
    </source>
</reference>
<gene>
    <name evidence="12 15" type="primary">recF</name>
    <name evidence="15" type="ORF">MM817_01548</name>
</gene>
<dbReference type="InterPro" id="IPR018078">
    <property type="entry name" value="DNA-binding_RecF_CS"/>
</dbReference>
<evidence type="ECO:0000256" key="5">
    <source>
        <dbReference type="ARBA" id="ARBA00022705"/>
    </source>
</evidence>
<feature type="domain" description="RecF/RecN/SMC N-terminal" evidence="14">
    <location>
        <begin position="3"/>
        <end position="330"/>
    </location>
</feature>
<comment type="function">
    <text evidence="12 13">The RecF protein is involved in DNA metabolism; it is required for DNA replication and normal SOS inducibility. RecF binds preferentially to single-stranded, linear DNA. It also seems to bind ATP.</text>
</comment>
<comment type="subcellular location">
    <subcellularLocation>
        <location evidence="1 12 13">Cytoplasm</location>
    </subcellularLocation>
</comment>
<dbReference type="RefSeq" id="WP_241713338.1">
    <property type="nucleotide sequence ID" value="NZ_JALBUF010000004.1"/>
</dbReference>
<dbReference type="Proteomes" id="UP001139263">
    <property type="component" value="Unassembled WGS sequence"/>
</dbReference>
<keyword evidence="5 12" id="KW-0235">DNA replication</keyword>
<dbReference type="AlphaFoldDB" id="A0A9X1V9P0"/>
<evidence type="ECO:0000256" key="3">
    <source>
        <dbReference type="ARBA" id="ARBA00020170"/>
    </source>
</evidence>
<dbReference type="GO" id="GO:0005737">
    <property type="term" value="C:cytoplasm"/>
    <property type="evidence" value="ECO:0007669"/>
    <property type="project" value="UniProtKB-SubCell"/>
</dbReference>
<keyword evidence="6 12" id="KW-0547">Nucleotide-binding</keyword>
<evidence type="ECO:0000256" key="13">
    <source>
        <dbReference type="RuleBase" id="RU000578"/>
    </source>
</evidence>
<dbReference type="SUPFAM" id="SSF52540">
    <property type="entry name" value="P-loop containing nucleoside triphosphate hydrolases"/>
    <property type="match status" value="1"/>
</dbReference>
<dbReference type="GO" id="GO:0000731">
    <property type="term" value="P:DNA synthesis involved in DNA repair"/>
    <property type="evidence" value="ECO:0007669"/>
    <property type="project" value="TreeGrafter"/>
</dbReference>
<dbReference type="InterPro" id="IPR003395">
    <property type="entry name" value="RecF/RecN/SMC_N"/>
</dbReference>
<comment type="similarity">
    <text evidence="2 12 13">Belongs to the RecF family.</text>
</comment>